<dbReference type="GO" id="GO:0006508">
    <property type="term" value="P:proteolysis"/>
    <property type="evidence" value="ECO:0007669"/>
    <property type="project" value="InterPro"/>
</dbReference>
<dbReference type="EMBL" id="AMRV01000002">
    <property type="protein sequence ID" value="EMD83774.1"/>
    <property type="molecule type" value="Genomic_DNA"/>
</dbReference>
<dbReference type="GO" id="GO:0004185">
    <property type="term" value="F:serine-type carboxypeptidase activity"/>
    <property type="evidence" value="ECO:0007669"/>
    <property type="project" value="InterPro"/>
</dbReference>
<keyword evidence="5" id="KW-0645">Protease</keyword>
<protein>
    <submittedName>
        <fullName evidence="5">D-alanyl-D-alanine carboxypeptidase</fullName>
    </submittedName>
</protein>
<evidence type="ECO:0000256" key="2">
    <source>
        <dbReference type="ARBA" id="ARBA00022801"/>
    </source>
</evidence>
<feature type="chain" id="PRO_5004025828" evidence="4">
    <location>
        <begin position="35"/>
        <end position="488"/>
    </location>
</feature>
<dbReference type="Gene3D" id="3.40.710.10">
    <property type="entry name" value="DD-peptidase/beta-lactamase superfamily"/>
    <property type="match status" value="2"/>
</dbReference>
<dbReference type="Proteomes" id="UP000011717">
    <property type="component" value="Unassembled WGS sequence"/>
</dbReference>
<evidence type="ECO:0000256" key="4">
    <source>
        <dbReference type="SAM" id="SignalP"/>
    </source>
</evidence>
<dbReference type="PANTHER" id="PTHR30023">
    <property type="entry name" value="D-ALANYL-D-ALANINE CARBOXYPEPTIDASE"/>
    <property type="match status" value="1"/>
</dbReference>
<evidence type="ECO:0000313" key="5">
    <source>
        <dbReference type="EMBL" id="EMD83774.1"/>
    </source>
</evidence>
<dbReference type="AlphaFoldDB" id="M2TAZ4"/>
<organism evidence="5 6">
    <name type="scientific">Pacificimonas flava</name>
    <dbReference type="NCBI Taxonomy" id="1234595"/>
    <lineage>
        <taxon>Bacteria</taxon>
        <taxon>Pseudomonadati</taxon>
        <taxon>Pseudomonadota</taxon>
        <taxon>Alphaproteobacteria</taxon>
        <taxon>Sphingomonadales</taxon>
        <taxon>Sphingosinicellaceae</taxon>
        <taxon>Pacificimonas</taxon>
    </lineage>
</organism>
<keyword evidence="5" id="KW-0121">Carboxypeptidase</keyword>
<reference evidence="5 6" key="1">
    <citation type="journal article" date="2013" name="Genome Announc.">
        <title>Draft Genome Sequence of Strain JLT2015T, Belonging to the Family Sphingomonadaceae of the Alphaproteobacteria.</title>
        <authorList>
            <person name="Tang K."/>
            <person name="Liu K."/>
            <person name="Li S."/>
            <person name="Jiao N."/>
        </authorList>
    </citation>
    <scope>NUCLEOTIDE SEQUENCE [LARGE SCALE GENOMIC DNA]</scope>
    <source>
        <strain evidence="5 6">JLT2015</strain>
    </source>
</reference>
<evidence type="ECO:0000256" key="1">
    <source>
        <dbReference type="ARBA" id="ARBA00006096"/>
    </source>
</evidence>
<dbReference type="Pfam" id="PF02113">
    <property type="entry name" value="Peptidase_S13"/>
    <property type="match status" value="1"/>
</dbReference>
<dbReference type="PRINTS" id="PR00922">
    <property type="entry name" value="DADACBPTASE3"/>
</dbReference>
<dbReference type="MEROPS" id="S13.002"/>
<dbReference type="SUPFAM" id="SSF56601">
    <property type="entry name" value="beta-lactamase/transpeptidase-like"/>
    <property type="match status" value="1"/>
</dbReference>
<name>M2TAZ4_9SPHN</name>
<sequence length="488" mass="51543">MARHARAASVRGMNRSSRLAALLGAFAFCSSPLAAQSGQETSHLFADAEAGTRFGLHVTDEAGREIVSIAADDRFVPASNTKLYTTALAFETLSVEGPDERGGASVSLRPAAGAPDVILSGFGDARLSSAADCEVDCLAELADSVAATVRTVGDVVGDDSYFPDERWPGGMSWNNMVTRYGTAISALTVDDNEWTFTLSPAPVGERAEASGDGYYTLRSAVTVGNSTDLMTMRQPGTDILRVAGTVAQDALPYRMRLGVEDPARRAAWLLRNMLEDRGVTVTGSVTVRHRPLTPADEAGAEPVRPPRGPALAKLTPPPLSEDILRVNKESQNLHAELLLRRAGAAGGSGSVASGLLKEEAMLDRAGVERWRYDFADGSGMSNYNRVTPRGTVAFLRWTQTRPWGAAWRETLPVAGVDGTLARRFEGTPLEGKLFAKTGSLNGASALSGFLIAASGRTLIFSVLANDMPAGVSATDDMDAALLRVAAAN</sequence>
<keyword evidence="6" id="KW-1185">Reference proteome</keyword>
<dbReference type="PANTHER" id="PTHR30023:SF0">
    <property type="entry name" value="PENICILLIN-SENSITIVE CARBOXYPEPTIDASE A"/>
    <property type="match status" value="1"/>
</dbReference>
<evidence type="ECO:0000256" key="3">
    <source>
        <dbReference type="SAM" id="MobiDB-lite"/>
    </source>
</evidence>
<dbReference type="InterPro" id="IPR012338">
    <property type="entry name" value="Beta-lactam/transpept-like"/>
</dbReference>
<dbReference type="NCBIfam" id="TIGR00666">
    <property type="entry name" value="PBP4"/>
    <property type="match status" value="1"/>
</dbReference>
<dbReference type="GO" id="GO:0000270">
    <property type="term" value="P:peptidoglycan metabolic process"/>
    <property type="evidence" value="ECO:0007669"/>
    <property type="project" value="TreeGrafter"/>
</dbReference>
<dbReference type="Gene3D" id="3.50.80.20">
    <property type="entry name" value="D-Ala-D-Ala carboxypeptidase C, peptidase S13"/>
    <property type="match status" value="1"/>
</dbReference>
<dbReference type="InterPro" id="IPR000667">
    <property type="entry name" value="Peptidase_S13"/>
</dbReference>
<evidence type="ECO:0000313" key="6">
    <source>
        <dbReference type="Proteomes" id="UP000011717"/>
    </source>
</evidence>
<keyword evidence="2" id="KW-0378">Hydrolase</keyword>
<proteinExistence type="inferred from homology"/>
<comment type="caution">
    <text evidence="5">The sequence shown here is derived from an EMBL/GenBank/DDBJ whole genome shotgun (WGS) entry which is preliminary data.</text>
</comment>
<gene>
    <name evidence="5" type="ORF">C725_0746</name>
</gene>
<dbReference type="PATRIC" id="fig|1234595.3.peg.744"/>
<accession>M2TAZ4</accession>
<keyword evidence="4" id="KW-0732">Signal</keyword>
<comment type="similarity">
    <text evidence="1">Belongs to the peptidase S13 family.</text>
</comment>
<feature type="region of interest" description="Disordered" evidence="3">
    <location>
        <begin position="293"/>
        <end position="317"/>
    </location>
</feature>
<feature type="signal peptide" evidence="4">
    <location>
        <begin position="1"/>
        <end position="34"/>
    </location>
</feature>